<keyword evidence="2 4" id="KW-0413">Isomerase</keyword>
<dbReference type="RefSeq" id="WP_069152667.1">
    <property type="nucleotide sequence ID" value="NZ_MCGH01000002.1"/>
</dbReference>
<sequence>MKYYIVDAFTDRLFRGNPAGVCLLESELPDRVMQKIAYENNLAETAFLLKKEDTYSLRWFTPEVEMDLCGHATLATAFVVMNFVDPELTKIEFETQSGKLSVERAEDLYTMNFPSRMPLETAADPLLEDALGCKVLGTYLSRDLLVLAESEKAVENLRVDMDKLAAISKDISFAVIVTAKGSSCDFVSRFFAPNAGICEDPVTGSAHCTLIPFWSRRLGKNSMTAKQLSPRGGVLLCEDKGERVNISGKAVCYLEGDIMLPDLKD</sequence>
<evidence type="ECO:0000256" key="2">
    <source>
        <dbReference type="ARBA" id="ARBA00023235"/>
    </source>
</evidence>
<dbReference type="EMBL" id="MCGH01000002">
    <property type="protein sequence ID" value="ODM06874.1"/>
    <property type="molecule type" value="Genomic_DNA"/>
</dbReference>
<accession>A0A1E3ADR5</accession>
<reference evidence="4 5" key="1">
    <citation type="submission" date="2016-07" db="EMBL/GenBank/DDBJ databases">
        <title>Characterization of isolates of Eisenbergiella tayi derived from blood cultures, using whole genome sequencing.</title>
        <authorList>
            <person name="Burdz T."/>
            <person name="Wiebe D."/>
            <person name="Huynh C."/>
            <person name="Bernard K."/>
        </authorList>
    </citation>
    <scope>NUCLEOTIDE SEQUENCE [LARGE SCALE GENOMIC DNA]</scope>
    <source>
        <strain evidence="4 5">NML 110608</strain>
    </source>
</reference>
<dbReference type="PANTHER" id="PTHR13774">
    <property type="entry name" value="PHENAZINE BIOSYNTHESIS PROTEIN"/>
    <property type="match status" value="1"/>
</dbReference>
<evidence type="ECO:0000256" key="3">
    <source>
        <dbReference type="PIRSR" id="PIRSR016184-1"/>
    </source>
</evidence>
<dbReference type="EC" id="5.1.-.-" evidence="4"/>
<proteinExistence type="inferred from homology"/>
<dbReference type="AlphaFoldDB" id="A0A1E3ADR5"/>
<dbReference type="NCBIfam" id="TIGR00654">
    <property type="entry name" value="PhzF_family"/>
    <property type="match status" value="1"/>
</dbReference>
<evidence type="ECO:0000313" key="4">
    <source>
        <dbReference type="EMBL" id="ODM06874.1"/>
    </source>
</evidence>
<comment type="caution">
    <text evidence="4">The sequence shown here is derived from an EMBL/GenBank/DDBJ whole genome shotgun (WGS) entry which is preliminary data.</text>
</comment>
<gene>
    <name evidence="4" type="primary">yddE</name>
    <name evidence="4" type="ORF">BEI61_02764</name>
</gene>
<dbReference type="Gene3D" id="3.10.310.10">
    <property type="entry name" value="Diaminopimelate Epimerase, Chain A, domain 1"/>
    <property type="match status" value="2"/>
</dbReference>
<name>A0A1E3ADR5_9FIRM</name>
<protein>
    <submittedName>
        <fullName evidence="4">Putative isomerase YddE</fullName>
        <ecNumber evidence="4">5.1.-.-</ecNumber>
    </submittedName>
</protein>
<dbReference type="GO" id="GO:0016853">
    <property type="term" value="F:isomerase activity"/>
    <property type="evidence" value="ECO:0007669"/>
    <property type="project" value="UniProtKB-KW"/>
</dbReference>
<dbReference type="SUPFAM" id="SSF54506">
    <property type="entry name" value="Diaminopimelate epimerase-like"/>
    <property type="match status" value="1"/>
</dbReference>
<dbReference type="Pfam" id="PF02567">
    <property type="entry name" value="PhzC-PhzF"/>
    <property type="match status" value="1"/>
</dbReference>
<organism evidence="4 5">
    <name type="scientific">Eisenbergiella tayi</name>
    <dbReference type="NCBI Taxonomy" id="1432052"/>
    <lineage>
        <taxon>Bacteria</taxon>
        <taxon>Bacillati</taxon>
        <taxon>Bacillota</taxon>
        <taxon>Clostridia</taxon>
        <taxon>Lachnospirales</taxon>
        <taxon>Lachnospiraceae</taxon>
        <taxon>Eisenbergiella</taxon>
    </lineage>
</organism>
<dbReference type="InterPro" id="IPR003719">
    <property type="entry name" value="Phenazine_PhzF-like"/>
</dbReference>
<dbReference type="GO" id="GO:0005737">
    <property type="term" value="C:cytoplasm"/>
    <property type="evidence" value="ECO:0007669"/>
    <property type="project" value="TreeGrafter"/>
</dbReference>
<dbReference type="PIRSF" id="PIRSF016184">
    <property type="entry name" value="PhzC_PhzF"/>
    <property type="match status" value="1"/>
</dbReference>
<dbReference type="Proteomes" id="UP000094067">
    <property type="component" value="Unassembled WGS sequence"/>
</dbReference>
<feature type="active site" evidence="3">
    <location>
        <position position="44"/>
    </location>
</feature>
<dbReference type="PATRIC" id="fig|1432052.4.peg.3083"/>
<evidence type="ECO:0000256" key="1">
    <source>
        <dbReference type="ARBA" id="ARBA00008270"/>
    </source>
</evidence>
<dbReference type="PANTHER" id="PTHR13774:SF17">
    <property type="entry name" value="PHENAZINE BIOSYNTHESIS-LIKE DOMAIN-CONTAINING PROTEIN"/>
    <property type="match status" value="1"/>
</dbReference>
<evidence type="ECO:0000313" key="5">
    <source>
        <dbReference type="Proteomes" id="UP000094067"/>
    </source>
</evidence>
<comment type="similarity">
    <text evidence="1">Belongs to the PhzF family.</text>
</comment>